<keyword evidence="2" id="KW-1185">Reference proteome</keyword>
<dbReference type="Proteomes" id="UP001595921">
    <property type="component" value="Unassembled WGS sequence"/>
</dbReference>
<evidence type="ECO:0000313" key="2">
    <source>
        <dbReference type="Proteomes" id="UP001595921"/>
    </source>
</evidence>
<proteinExistence type="predicted"/>
<dbReference type="AlphaFoldDB" id="A0ABD5PDS7"/>
<dbReference type="RefSeq" id="WP_267619780.1">
    <property type="nucleotide sequence ID" value="NZ_JAODIW010000004.1"/>
</dbReference>
<reference evidence="1 2" key="1">
    <citation type="journal article" date="2019" name="Int. J. Syst. Evol. Microbiol.">
        <title>The Global Catalogue of Microorganisms (GCM) 10K type strain sequencing project: providing services to taxonomists for standard genome sequencing and annotation.</title>
        <authorList>
            <consortium name="The Broad Institute Genomics Platform"/>
            <consortium name="The Broad Institute Genome Sequencing Center for Infectious Disease"/>
            <person name="Wu L."/>
            <person name="Ma J."/>
        </authorList>
    </citation>
    <scope>NUCLEOTIDE SEQUENCE [LARGE SCALE GENOMIC DNA]</scope>
    <source>
        <strain evidence="1 2">CGMCC 1.12553</strain>
    </source>
</reference>
<gene>
    <name evidence="1" type="ORF">ACFO0N_12995</name>
</gene>
<comment type="caution">
    <text evidence="1">The sequence shown here is derived from an EMBL/GenBank/DDBJ whole genome shotgun (WGS) entry which is preliminary data.</text>
</comment>
<dbReference type="EMBL" id="JBHSDS010000007">
    <property type="protein sequence ID" value="MFC4358859.1"/>
    <property type="molecule type" value="Genomic_DNA"/>
</dbReference>
<sequence>MLRAIIRDGIIECDDFNHGEHGVDLYSENDDLIAFVPYNSLVALINEDVEMGDEPAIADD</sequence>
<accession>A0ABD5PDS7</accession>
<evidence type="ECO:0000313" key="1">
    <source>
        <dbReference type="EMBL" id="MFC4358859.1"/>
    </source>
</evidence>
<name>A0ABD5PDS7_9EURY</name>
<protein>
    <submittedName>
        <fullName evidence="1">Uncharacterized protein</fullName>
    </submittedName>
</protein>
<organism evidence="1 2">
    <name type="scientific">Halobium salinum</name>
    <dbReference type="NCBI Taxonomy" id="1364940"/>
    <lineage>
        <taxon>Archaea</taxon>
        <taxon>Methanobacteriati</taxon>
        <taxon>Methanobacteriota</taxon>
        <taxon>Stenosarchaea group</taxon>
        <taxon>Halobacteria</taxon>
        <taxon>Halobacteriales</taxon>
        <taxon>Haloferacaceae</taxon>
        <taxon>Halobium</taxon>
    </lineage>
</organism>